<evidence type="ECO:0000313" key="13">
    <source>
        <dbReference type="Proteomes" id="UP000189981"/>
    </source>
</evidence>
<dbReference type="GO" id="GO:0140114">
    <property type="term" value="P:cellular detoxification of fluoride"/>
    <property type="evidence" value="ECO:0007669"/>
    <property type="project" value="UniProtKB-UniRule"/>
</dbReference>
<evidence type="ECO:0000256" key="1">
    <source>
        <dbReference type="ARBA" id="ARBA00004651"/>
    </source>
</evidence>
<evidence type="ECO:0000256" key="3">
    <source>
        <dbReference type="ARBA" id="ARBA00022519"/>
    </source>
</evidence>
<dbReference type="Pfam" id="PF02537">
    <property type="entry name" value="CRCB"/>
    <property type="match status" value="1"/>
</dbReference>
<dbReference type="NCBIfam" id="TIGR00494">
    <property type="entry name" value="crcB"/>
    <property type="match status" value="1"/>
</dbReference>
<dbReference type="AlphaFoldDB" id="A0A1T5DSE2"/>
<dbReference type="HAMAP" id="MF_00454">
    <property type="entry name" value="FluC"/>
    <property type="match status" value="1"/>
</dbReference>
<feature type="transmembrane region" description="Helical" evidence="11">
    <location>
        <begin position="66"/>
        <end position="87"/>
    </location>
</feature>
<keyword evidence="4 11" id="KW-0812">Transmembrane</keyword>
<keyword evidence="3" id="KW-0997">Cell inner membrane</keyword>
<feature type="transmembrane region" description="Helical" evidence="11">
    <location>
        <begin position="99"/>
        <end position="122"/>
    </location>
</feature>
<keyword evidence="13" id="KW-1185">Reference proteome</keyword>
<comment type="subcellular location">
    <subcellularLocation>
        <location evidence="1 11">Cell membrane</location>
        <topology evidence="1 11">Multi-pass membrane protein</topology>
    </subcellularLocation>
</comment>
<protein>
    <recommendedName>
        <fullName evidence="11">Fluoride-specific ion channel FluC</fullName>
    </recommendedName>
</protein>
<evidence type="ECO:0000256" key="8">
    <source>
        <dbReference type="ARBA" id="ARBA00023303"/>
    </source>
</evidence>
<organism evidence="12 13">
    <name type="scientific">Daejeonella lutea</name>
    <dbReference type="NCBI Taxonomy" id="572036"/>
    <lineage>
        <taxon>Bacteria</taxon>
        <taxon>Pseudomonadati</taxon>
        <taxon>Bacteroidota</taxon>
        <taxon>Sphingobacteriia</taxon>
        <taxon>Sphingobacteriales</taxon>
        <taxon>Sphingobacteriaceae</taxon>
        <taxon>Daejeonella</taxon>
    </lineage>
</organism>
<dbReference type="RefSeq" id="WP_079703062.1">
    <property type="nucleotide sequence ID" value="NZ_FUYR01000002.1"/>
</dbReference>
<keyword evidence="2 11" id="KW-1003">Cell membrane</keyword>
<name>A0A1T5DSE2_9SPHI</name>
<comment type="activity regulation">
    <text evidence="11">Na(+) is not transported, but it plays an essential structural role and its presence is essential for fluoride channel function.</text>
</comment>
<reference evidence="13" key="1">
    <citation type="submission" date="2017-02" db="EMBL/GenBank/DDBJ databases">
        <authorList>
            <person name="Varghese N."/>
            <person name="Submissions S."/>
        </authorList>
    </citation>
    <scope>NUCLEOTIDE SEQUENCE [LARGE SCALE GENOMIC DNA]</scope>
    <source>
        <strain evidence="13">DSM 22385</strain>
    </source>
</reference>
<evidence type="ECO:0000256" key="11">
    <source>
        <dbReference type="HAMAP-Rule" id="MF_00454"/>
    </source>
</evidence>
<evidence type="ECO:0000256" key="5">
    <source>
        <dbReference type="ARBA" id="ARBA00022989"/>
    </source>
</evidence>
<keyword evidence="5 11" id="KW-1133">Transmembrane helix</keyword>
<keyword evidence="7 11" id="KW-0472">Membrane</keyword>
<dbReference type="GO" id="GO:0046872">
    <property type="term" value="F:metal ion binding"/>
    <property type="evidence" value="ECO:0007669"/>
    <property type="project" value="UniProtKB-KW"/>
</dbReference>
<gene>
    <name evidence="11" type="primary">fluC</name>
    <name evidence="11" type="synonym">crcB</name>
    <name evidence="12" type="ORF">SAMN05661099_2569</name>
</gene>
<accession>A0A1T5DSE2</accession>
<dbReference type="PANTHER" id="PTHR28259:SF1">
    <property type="entry name" value="FLUORIDE EXPORT PROTEIN 1-RELATED"/>
    <property type="match status" value="1"/>
</dbReference>
<dbReference type="OrthoDB" id="9815830at2"/>
<evidence type="ECO:0000256" key="9">
    <source>
        <dbReference type="ARBA" id="ARBA00035120"/>
    </source>
</evidence>
<comment type="function">
    <text evidence="11">Fluoride-specific ion channel. Important for reducing fluoride concentration in the cell, thus reducing its toxicity.</text>
</comment>
<evidence type="ECO:0000313" key="12">
    <source>
        <dbReference type="EMBL" id="SKB74702.1"/>
    </source>
</evidence>
<keyword evidence="11" id="KW-0813">Transport</keyword>
<evidence type="ECO:0000256" key="4">
    <source>
        <dbReference type="ARBA" id="ARBA00022692"/>
    </source>
</evidence>
<evidence type="ECO:0000256" key="2">
    <source>
        <dbReference type="ARBA" id="ARBA00022475"/>
    </source>
</evidence>
<evidence type="ECO:0000256" key="6">
    <source>
        <dbReference type="ARBA" id="ARBA00023065"/>
    </source>
</evidence>
<evidence type="ECO:0000256" key="7">
    <source>
        <dbReference type="ARBA" id="ARBA00023136"/>
    </source>
</evidence>
<dbReference type="Proteomes" id="UP000189981">
    <property type="component" value="Unassembled WGS sequence"/>
</dbReference>
<dbReference type="STRING" id="572036.SAMN05661099_2569"/>
<dbReference type="PANTHER" id="PTHR28259">
    <property type="entry name" value="FLUORIDE EXPORT PROTEIN 1-RELATED"/>
    <property type="match status" value="1"/>
</dbReference>
<feature type="binding site" evidence="11">
    <location>
        <position position="77"/>
    </location>
    <ligand>
        <name>Na(+)</name>
        <dbReference type="ChEBI" id="CHEBI:29101"/>
        <note>structural</note>
    </ligand>
</feature>
<sequence length="124" mass="13407">MRVIIFIGIGSFIGGVARYLLSQLIQPKAFPNFPYGTLAVNIIGCFLIGIVYGLAQRSGISNEWRLFLMTGILGGFTTFSAFSLETITLMRSGHTHEAFLYVAVSIIIGLLATWSGMLAGGITR</sequence>
<dbReference type="EMBL" id="FUYR01000002">
    <property type="protein sequence ID" value="SKB74702.1"/>
    <property type="molecule type" value="Genomic_DNA"/>
</dbReference>
<keyword evidence="11" id="KW-0915">Sodium</keyword>
<keyword evidence="6 11" id="KW-0406">Ion transport</keyword>
<comment type="similarity">
    <text evidence="9 11">Belongs to the fluoride channel Fluc/FEX (TC 1.A.43) family.</text>
</comment>
<feature type="binding site" evidence="11">
    <location>
        <position position="74"/>
    </location>
    <ligand>
        <name>Na(+)</name>
        <dbReference type="ChEBI" id="CHEBI:29101"/>
        <note>structural</note>
    </ligand>
</feature>
<evidence type="ECO:0000256" key="10">
    <source>
        <dbReference type="ARBA" id="ARBA00035585"/>
    </source>
</evidence>
<keyword evidence="8 11" id="KW-0407">Ion channel</keyword>
<dbReference type="GO" id="GO:0005886">
    <property type="term" value="C:plasma membrane"/>
    <property type="evidence" value="ECO:0007669"/>
    <property type="project" value="UniProtKB-SubCell"/>
</dbReference>
<comment type="catalytic activity">
    <reaction evidence="10">
        <text>fluoride(in) = fluoride(out)</text>
        <dbReference type="Rhea" id="RHEA:76159"/>
        <dbReference type="ChEBI" id="CHEBI:17051"/>
    </reaction>
    <physiologicalReaction direction="left-to-right" evidence="10">
        <dbReference type="Rhea" id="RHEA:76160"/>
    </physiologicalReaction>
</comment>
<dbReference type="InterPro" id="IPR003691">
    <property type="entry name" value="FluC"/>
</dbReference>
<proteinExistence type="inferred from homology"/>
<feature type="transmembrane region" description="Helical" evidence="11">
    <location>
        <begin position="32"/>
        <end position="54"/>
    </location>
</feature>
<dbReference type="GO" id="GO:0062054">
    <property type="term" value="F:fluoride channel activity"/>
    <property type="evidence" value="ECO:0007669"/>
    <property type="project" value="UniProtKB-UniRule"/>
</dbReference>
<keyword evidence="11" id="KW-0479">Metal-binding</keyword>